<feature type="compositionally biased region" description="Low complexity" evidence="1">
    <location>
        <begin position="84"/>
        <end position="103"/>
    </location>
</feature>
<comment type="caution">
    <text evidence="3">The sequence shown here is derived from an EMBL/GenBank/DDBJ whole genome shotgun (WGS) entry which is preliminary data.</text>
</comment>
<feature type="compositionally biased region" description="Basic and acidic residues" evidence="1">
    <location>
        <begin position="160"/>
        <end position="170"/>
    </location>
</feature>
<dbReference type="EMBL" id="JABWAD010000067">
    <property type="protein sequence ID" value="KAF6061048.1"/>
    <property type="molecule type" value="Genomic_DNA"/>
</dbReference>
<evidence type="ECO:0000313" key="3">
    <source>
        <dbReference type="EMBL" id="KAF6061048.1"/>
    </source>
</evidence>
<feature type="compositionally biased region" description="Low complexity" evidence="1">
    <location>
        <begin position="594"/>
        <end position="607"/>
    </location>
</feature>
<feature type="compositionally biased region" description="Polar residues" evidence="1">
    <location>
        <begin position="130"/>
        <end position="159"/>
    </location>
</feature>
<accession>A0A8H6BRF7</accession>
<feature type="compositionally biased region" description="Basic residues" evidence="1">
    <location>
        <begin position="689"/>
        <end position="698"/>
    </location>
</feature>
<gene>
    <name evidence="3" type="ORF">FOB64_006617</name>
    <name evidence="2" type="ORF">FOB64_006618</name>
</gene>
<feature type="compositionally biased region" description="Low complexity" evidence="1">
    <location>
        <begin position="118"/>
        <end position="129"/>
    </location>
</feature>
<feature type="compositionally biased region" description="Acidic residues" evidence="1">
    <location>
        <begin position="364"/>
        <end position="373"/>
    </location>
</feature>
<evidence type="ECO:0000256" key="1">
    <source>
        <dbReference type="SAM" id="MobiDB-lite"/>
    </source>
</evidence>
<feature type="compositionally biased region" description="Acidic residues" evidence="1">
    <location>
        <begin position="479"/>
        <end position="492"/>
    </location>
</feature>
<name>A0A8H6BRF7_CANAX</name>
<dbReference type="AlphaFoldDB" id="A0A8H6BRF7"/>
<feature type="compositionally biased region" description="Polar residues" evidence="1">
    <location>
        <begin position="318"/>
        <end position="337"/>
    </location>
</feature>
<feature type="compositionally biased region" description="Polar residues" evidence="1">
    <location>
        <begin position="395"/>
        <end position="404"/>
    </location>
</feature>
<feature type="compositionally biased region" description="Low complexity" evidence="1">
    <location>
        <begin position="173"/>
        <end position="186"/>
    </location>
</feature>
<reference evidence="3 4" key="1">
    <citation type="submission" date="2020-03" db="EMBL/GenBank/DDBJ databases">
        <title>FDA dAtabase for Regulatory Grade micrObial Sequences (FDA-ARGOS): Supporting development and validation of Infectious Disease Dx tests.</title>
        <authorList>
            <person name="Campos J."/>
            <person name="Goldberg B."/>
            <person name="Tallon L."/>
            <person name="Sadzewicz L."/>
            <person name="Vavikolanu K."/>
            <person name="Mehta A."/>
            <person name="Aluvathingal J."/>
            <person name="Nadendla S."/>
            <person name="Nandy P."/>
            <person name="Geyer C."/>
            <person name="Yan Y."/>
            <person name="Sichtig H."/>
        </authorList>
    </citation>
    <scope>NUCLEOTIDE SEQUENCE [LARGE SCALE GENOMIC DNA]</scope>
    <source>
        <strain evidence="3 4">FDAARGOS_656</strain>
    </source>
</reference>
<feature type="region of interest" description="Disordered" evidence="1">
    <location>
        <begin position="117"/>
        <end position="246"/>
    </location>
</feature>
<feature type="compositionally biased region" description="Low complexity" evidence="1">
    <location>
        <begin position="424"/>
        <end position="437"/>
    </location>
</feature>
<feature type="region of interest" description="Disordered" evidence="1">
    <location>
        <begin position="532"/>
        <end position="743"/>
    </location>
</feature>
<proteinExistence type="predicted"/>
<evidence type="ECO:0000313" key="4">
    <source>
        <dbReference type="Proteomes" id="UP000536275"/>
    </source>
</evidence>
<protein>
    <recommendedName>
        <fullName evidence="5">Protein NBA1</fullName>
    </recommendedName>
</protein>
<sequence length="820" mass="91387">MSTFKSNKIISKPNLQPVNSPTISEQSPATTKDQQAQMDRIPTSESILPPSNLTDIESFDQNHEVSPKSRRTESSSVYEEAVDTTYQYLQQQSPQQPTNTSIISKNSSNEAIPVSIKLSQLPNNSSSSLFINNRTRQPNSPSVNSQRGHSKSPSKNSHFSTRDEPIKENLKPSSESSSASTHSLESPITPLIRKTKPSSQSIQNQQQKSPSSSMVSPGLLITQQESTDSQHQPSPALSHSSVSTFGHKKRESMLSTYSGAVEYDAVPMTVKRSSSSKIKYVGNASQGNANNNNNYNNMVSSRAHHRKRSSLSSTSTSNKYSDLNTVSDTKSIETSQLLGGDANNSNNNSNNTSNSSRRNRSYYDGDEEEEDDSSILMGKLPTRSSKEDELKAQQPDKSVTTNIEGSIPARSPRRPASVMSPNFSSIDMINSSSISNNTTGSKDKSRRKSYVEDNKRRSIQINDGLEKLMLDATSFTSQDENEQQGDEEEPDYDNTRFIRDVTPNHLNIHRKNGADEYNEDDDITPKFDPSLVTAGSHNGVGIDELDNNIPISSRNSSYESWSRHESKRKSLTQPLNLPPRPTKDNLTKARTISNNLQQQQQQQQNLQEHYDTLDGNPDNLNAIEGEEIFPSTNNYVDDEEYGQEGMPRSQKTNHHVVDDNDDDDGFYDITGEPVIVQPPLVRAKSVKNSIKRPSRHTKSSKDKHNHNSNDSENHHNGKKHHGSSNSKKHRNNKKSRGTNGGGGLKPFSYTTLISLLESMNGTIIGEEFNQLNIPIKEKQLIEKIIDSLSRLTSDMILDQQRYEVGIDRLEKCLRVLEGFM</sequence>
<feature type="compositionally biased region" description="Polar residues" evidence="1">
    <location>
        <begin position="221"/>
        <end position="244"/>
    </location>
</feature>
<organism evidence="3 4">
    <name type="scientific">Candida albicans</name>
    <name type="common">Yeast</name>
    <dbReference type="NCBI Taxonomy" id="5476"/>
    <lineage>
        <taxon>Eukaryota</taxon>
        <taxon>Fungi</taxon>
        <taxon>Dikarya</taxon>
        <taxon>Ascomycota</taxon>
        <taxon>Saccharomycotina</taxon>
        <taxon>Pichiomycetes</taxon>
        <taxon>Debaryomycetaceae</taxon>
        <taxon>Candida/Lodderomyces clade</taxon>
        <taxon>Candida</taxon>
    </lineage>
</organism>
<feature type="compositionally biased region" description="Basic and acidic residues" evidence="1">
    <location>
        <begin position="699"/>
        <end position="715"/>
    </location>
</feature>
<evidence type="ECO:0000313" key="2">
    <source>
        <dbReference type="EMBL" id="KAF6060416.1"/>
    </source>
</evidence>
<feature type="region of interest" description="Disordered" evidence="1">
    <location>
        <begin position="1"/>
        <end position="103"/>
    </location>
</feature>
<feature type="compositionally biased region" description="Low complexity" evidence="1">
    <location>
        <begin position="343"/>
        <end position="356"/>
    </location>
</feature>
<feature type="compositionally biased region" description="Basic and acidic residues" evidence="1">
    <location>
        <begin position="60"/>
        <end position="73"/>
    </location>
</feature>
<feature type="compositionally biased region" description="Low complexity" evidence="1">
    <location>
        <begin position="198"/>
        <end position="213"/>
    </location>
</feature>
<dbReference type="Proteomes" id="UP000536275">
    <property type="component" value="Unassembled WGS sequence"/>
</dbReference>
<feature type="region of interest" description="Disordered" evidence="1">
    <location>
        <begin position="476"/>
        <end position="498"/>
    </location>
</feature>
<feature type="compositionally biased region" description="Polar residues" evidence="1">
    <location>
        <begin position="1"/>
        <end position="55"/>
    </location>
</feature>
<dbReference type="EMBL" id="JABWAD010000068">
    <property type="protein sequence ID" value="KAF6060416.1"/>
    <property type="molecule type" value="Genomic_DNA"/>
</dbReference>
<evidence type="ECO:0008006" key="5">
    <source>
        <dbReference type="Google" id="ProtNLM"/>
    </source>
</evidence>
<feature type="region of interest" description="Disordered" evidence="1">
    <location>
        <begin position="282"/>
        <end position="457"/>
    </location>
</feature>
<feature type="compositionally biased region" description="Low complexity" evidence="1">
    <location>
        <begin position="288"/>
        <end position="297"/>
    </location>
</feature>
<feature type="compositionally biased region" description="Basic residues" evidence="1">
    <location>
        <begin position="716"/>
        <end position="736"/>
    </location>
</feature>